<name>A0A4Y2BTN1_ARAVE</name>
<dbReference type="EMBL" id="BGPR01236703">
    <property type="protein sequence ID" value="GBL95293.1"/>
    <property type="molecule type" value="Genomic_DNA"/>
</dbReference>
<keyword evidence="2" id="KW-1185">Reference proteome</keyword>
<sequence length="111" mass="12866">MELPEKQLINGKKVNFVVHHRFQRERQRVHLNKSNQTNITCRPAARDTSLCDRRKPFRPTGHSPEGEPLVWCGSFERGCHLRFRPGHLTEAQNDEVRPEIAFALLQNGTLI</sequence>
<evidence type="ECO:0000313" key="1">
    <source>
        <dbReference type="EMBL" id="GBL95293.1"/>
    </source>
</evidence>
<organism evidence="1 2">
    <name type="scientific">Araneus ventricosus</name>
    <name type="common">Orbweaver spider</name>
    <name type="synonym">Epeira ventricosa</name>
    <dbReference type="NCBI Taxonomy" id="182803"/>
    <lineage>
        <taxon>Eukaryota</taxon>
        <taxon>Metazoa</taxon>
        <taxon>Ecdysozoa</taxon>
        <taxon>Arthropoda</taxon>
        <taxon>Chelicerata</taxon>
        <taxon>Arachnida</taxon>
        <taxon>Araneae</taxon>
        <taxon>Araneomorphae</taxon>
        <taxon>Entelegynae</taxon>
        <taxon>Araneoidea</taxon>
        <taxon>Araneidae</taxon>
        <taxon>Araneus</taxon>
    </lineage>
</organism>
<accession>A0A4Y2BTN1</accession>
<comment type="caution">
    <text evidence="1">The sequence shown here is derived from an EMBL/GenBank/DDBJ whole genome shotgun (WGS) entry which is preliminary data.</text>
</comment>
<dbReference type="Proteomes" id="UP000499080">
    <property type="component" value="Unassembled WGS sequence"/>
</dbReference>
<gene>
    <name evidence="1" type="ORF">AVEN_143528_1</name>
</gene>
<proteinExistence type="predicted"/>
<protein>
    <submittedName>
        <fullName evidence="1">Uncharacterized protein</fullName>
    </submittedName>
</protein>
<evidence type="ECO:0000313" key="2">
    <source>
        <dbReference type="Proteomes" id="UP000499080"/>
    </source>
</evidence>
<reference evidence="1 2" key="1">
    <citation type="journal article" date="2019" name="Sci. Rep.">
        <title>Orb-weaving spider Araneus ventricosus genome elucidates the spidroin gene catalogue.</title>
        <authorList>
            <person name="Kono N."/>
            <person name="Nakamura H."/>
            <person name="Ohtoshi R."/>
            <person name="Moran D.A.P."/>
            <person name="Shinohara A."/>
            <person name="Yoshida Y."/>
            <person name="Fujiwara M."/>
            <person name="Mori M."/>
            <person name="Tomita M."/>
            <person name="Arakawa K."/>
        </authorList>
    </citation>
    <scope>NUCLEOTIDE SEQUENCE [LARGE SCALE GENOMIC DNA]</scope>
</reference>
<dbReference type="AlphaFoldDB" id="A0A4Y2BTN1"/>